<gene>
    <name evidence="2" type="ORF">IN07_18330</name>
</gene>
<feature type="transmembrane region" description="Helical" evidence="1">
    <location>
        <begin position="54"/>
        <end position="77"/>
    </location>
</feature>
<dbReference type="RefSeq" id="WP_036338143.1">
    <property type="nucleotide sequence ID" value="NZ_JPMX01000084.1"/>
</dbReference>
<dbReference type="OrthoDB" id="5185322at2"/>
<organism evidence="2 3">
    <name type="scientific">Modestobacter caceresii</name>
    <dbReference type="NCBI Taxonomy" id="1522368"/>
    <lineage>
        <taxon>Bacteria</taxon>
        <taxon>Bacillati</taxon>
        <taxon>Actinomycetota</taxon>
        <taxon>Actinomycetes</taxon>
        <taxon>Geodermatophilales</taxon>
        <taxon>Geodermatophilaceae</taxon>
        <taxon>Modestobacter</taxon>
    </lineage>
</organism>
<keyword evidence="1" id="KW-0812">Transmembrane</keyword>
<accession>A0A098Y484</accession>
<proteinExistence type="predicted"/>
<name>A0A098Y484_9ACTN</name>
<feature type="transmembrane region" description="Helical" evidence="1">
    <location>
        <begin position="83"/>
        <end position="105"/>
    </location>
</feature>
<sequence length="162" mass="17157">MDVDPIAAAVAAIVAAQCMESLAYAQRGLGQGVRQDIFAEGGAILRARRRYQRLVGWFGHAVLAVAIVLLYSLFFAAVGNDHLAWWGLFTGAVHAALGGVVVGAWPDLHPDIPGRLAPPGVFYRHYSRRDVITFCVGHLVFGAVAGTVYAAVHPGLPLSAAL</sequence>
<keyword evidence="3" id="KW-1185">Reference proteome</keyword>
<evidence type="ECO:0000313" key="2">
    <source>
        <dbReference type="EMBL" id="KGH45235.1"/>
    </source>
</evidence>
<dbReference type="EMBL" id="JPMX01000084">
    <property type="protein sequence ID" value="KGH45235.1"/>
    <property type="molecule type" value="Genomic_DNA"/>
</dbReference>
<keyword evidence="1" id="KW-0472">Membrane</keyword>
<comment type="caution">
    <text evidence="2">The sequence shown here is derived from an EMBL/GenBank/DDBJ whole genome shotgun (WGS) entry which is preliminary data.</text>
</comment>
<protein>
    <submittedName>
        <fullName evidence="2">Uncharacterized protein</fullName>
    </submittedName>
</protein>
<reference evidence="2 3" key="1">
    <citation type="submission" date="2014-07" db="EMBL/GenBank/DDBJ databases">
        <title>Biosystematic studies on Modestobacter strains isolated from extreme hyper-arid desert soil and from historic building.</title>
        <authorList>
            <person name="Bukarasam K."/>
            <person name="Bull A."/>
            <person name="Girard G."/>
            <person name="van Wezel G."/>
            <person name="Goodfellow M."/>
        </authorList>
    </citation>
    <scope>NUCLEOTIDE SEQUENCE [LARGE SCALE GENOMIC DNA]</scope>
    <source>
        <strain evidence="2 3">KNN45-2b</strain>
    </source>
</reference>
<evidence type="ECO:0000256" key="1">
    <source>
        <dbReference type="SAM" id="Phobius"/>
    </source>
</evidence>
<evidence type="ECO:0000313" key="3">
    <source>
        <dbReference type="Proteomes" id="UP000029713"/>
    </source>
</evidence>
<feature type="transmembrane region" description="Helical" evidence="1">
    <location>
        <begin position="131"/>
        <end position="152"/>
    </location>
</feature>
<keyword evidence="1" id="KW-1133">Transmembrane helix</keyword>
<dbReference type="Proteomes" id="UP000029713">
    <property type="component" value="Unassembled WGS sequence"/>
</dbReference>
<dbReference type="AlphaFoldDB" id="A0A098Y484"/>